<evidence type="ECO:0000313" key="5">
    <source>
        <dbReference type="Proteomes" id="UP000702964"/>
    </source>
</evidence>
<dbReference type="InterPro" id="IPR036890">
    <property type="entry name" value="HATPase_C_sf"/>
</dbReference>
<evidence type="ECO:0000259" key="3">
    <source>
        <dbReference type="SMART" id="SM00387"/>
    </source>
</evidence>
<feature type="domain" description="Histidine kinase/HSP90-like ATPase" evidence="3">
    <location>
        <begin position="75"/>
        <end position="170"/>
    </location>
</feature>
<dbReference type="SUPFAM" id="SSF55874">
    <property type="entry name" value="ATPase domain of HSP90 chaperone/DNA topoisomerase II/histidine kinase"/>
    <property type="match status" value="1"/>
</dbReference>
<dbReference type="InterPro" id="IPR003594">
    <property type="entry name" value="HATPase_dom"/>
</dbReference>
<dbReference type="EMBL" id="AOFI03000003">
    <property type="protein sequence ID" value="KAF4325663.1"/>
    <property type="molecule type" value="Genomic_DNA"/>
</dbReference>
<keyword evidence="1" id="KW-0808">Transferase</keyword>
<comment type="caution">
    <text evidence="4">The sequence shown here is derived from an EMBL/GenBank/DDBJ whole genome shotgun (WGS) entry which is preliminary data.</text>
</comment>
<dbReference type="GO" id="GO:0016301">
    <property type="term" value="F:kinase activity"/>
    <property type="evidence" value="ECO:0007669"/>
    <property type="project" value="UniProtKB-KW"/>
</dbReference>
<sequence length="179" mass="20062">MASILLPISTYNKNKREQLEGQLENANKRLDDLVKMEERQRIALDELFRAEQILKAASIEYVLEGNPKLQDTSQLNENVLGMCLKEAVTNVVKHSQAAVCTIRIEETLADNVLTVQDNGIGIERTRKQERRGTGILGMKERLEFVNGCLDIRSGAGLEGTGIVIHVPKLVRKPIKEVEE</sequence>
<dbReference type="InterPro" id="IPR050482">
    <property type="entry name" value="Sensor_HK_TwoCompSys"/>
</dbReference>
<dbReference type="CDD" id="cd16917">
    <property type="entry name" value="HATPase_UhpB-NarQ-NarX-like"/>
    <property type="match status" value="1"/>
</dbReference>
<dbReference type="Proteomes" id="UP000702964">
    <property type="component" value="Unassembled WGS sequence"/>
</dbReference>
<dbReference type="Gene3D" id="3.30.565.10">
    <property type="entry name" value="Histidine kinase-like ATPase, C-terminal domain"/>
    <property type="match status" value="1"/>
</dbReference>
<reference evidence="4" key="2">
    <citation type="submission" date="2020-02" db="EMBL/GenBank/DDBJ databases">
        <authorList>
            <person name="Studholme D.J."/>
        </authorList>
    </citation>
    <scope>NUCLEOTIDE SEQUENCE</scope>
    <source>
        <strain evidence="4">00238/432</strain>
    </source>
</reference>
<organism evidence="4 5">
    <name type="scientific">Phytophthora kernoviae 00238/432</name>
    <dbReference type="NCBI Taxonomy" id="1284355"/>
    <lineage>
        <taxon>Eukaryota</taxon>
        <taxon>Sar</taxon>
        <taxon>Stramenopiles</taxon>
        <taxon>Oomycota</taxon>
        <taxon>Peronosporomycetes</taxon>
        <taxon>Peronosporales</taxon>
        <taxon>Peronosporaceae</taxon>
        <taxon>Phytophthora</taxon>
    </lineage>
</organism>
<name>A0A8J4SVS0_9STRA</name>
<dbReference type="PANTHER" id="PTHR24421:SF63">
    <property type="entry name" value="SENSOR HISTIDINE KINASE DESK"/>
    <property type="match status" value="1"/>
</dbReference>
<keyword evidence="2" id="KW-0418">Kinase</keyword>
<evidence type="ECO:0000313" key="4">
    <source>
        <dbReference type="EMBL" id="KAF4325663.1"/>
    </source>
</evidence>
<dbReference type="PANTHER" id="PTHR24421">
    <property type="entry name" value="NITRATE/NITRITE SENSOR PROTEIN NARX-RELATED"/>
    <property type="match status" value="1"/>
</dbReference>
<evidence type="ECO:0000256" key="1">
    <source>
        <dbReference type="ARBA" id="ARBA00022679"/>
    </source>
</evidence>
<evidence type="ECO:0000256" key="2">
    <source>
        <dbReference type="ARBA" id="ARBA00022777"/>
    </source>
</evidence>
<reference evidence="4" key="1">
    <citation type="journal article" date="2015" name="Genom Data">
        <title>Draft genome sequences of Phytophthora kernoviae and Phytophthora ramorum lineage EU2 from Scotland.</title>
        <authorList>
            <person name="Sambles C."/>
            <person name="Schlenzig A."/>
            <person name="O'Neill P."/>
            <person name="Grant M."/>
            <person name="Studholme D.J."/>
        </authorList>
    </citation>
    <scope>NUCLEOTIDE SEQUENCE</scope>
    <source>
        <strain evidence="4">00238/432</strain>
    </source>
</reference>
<dbReference type="AlphaFoldDB" id="A0A8J4SVS0"/>
<proteinExistence type="predicted"/>
<dbReference type="GO" id="GO:0000160">
    <property type="term" value="P:phosphorelay signal transduction system"/>
    <property type="evidence" value="ECO:0007669"/>
    <property type="project" value="UniProtKB-KW"/>
</dbReference>
<gene>
    <name evidence="4" type="ORF">G195_000738</name>
</gene>
<dbReference type="SMART" id="SM00387">
    <property type="entry name" value="HATPase_c"/>
    <property type="match status" value="1"/>
</dbReference>
<dbReference type="Pfam" id="PF02518">
    <property type="entry name" value="HATPase_c"/>
    <property type="match status" value="1"/>
</dbReference>
<accession>A0A8J4SVS0</accession>
<protein>
    <recommendedName>
        <fullName evidence="3">Histidine kinase/HSP90-like ATPase domain-containing protein</fullName>
    </recommendedName>
</protein>